<feature type="compositionally biased region" description="Basic and acidic residues" evidence="2">
    <location>
        <begin position="1"/>
        <end position="13"/>
    </location>
</feature>
<feature type="region of interest" description="Disordered" evidence="2">
    <location>
        <begin position="536"/>
        <end position="558"/>
    </location>
</feature>
<dbReference type="InterPro" id="IPR003169">
    <property type="entry name" value="GYF"/>
</dbReference>
<evidence type="ECO:0000256" key="1">
    <source>
        <dbReference type="SAM" id="Coils"/>
    </source>
</evidence>
<comment type="caution">
    <text evidence="4">The sequence shown here is derived from an EMBL/GenBank/DDBJ whole genome shotgun (WGS) entry which is preliminary data.</text>
</comment>
<dbReference type="Gene3D" id="3.30.1490.40">
    <property type="match status" value="1"/>
</dbReference>
<feature type="domain" description="GYF" evidence="3">
    <location>
        <begin position="612"/>
        <end position="673"/>
    </location>
</feature>
<feature type="region of interest" description="Disordered" evidence="2">
    <location>
        <begin position="449"/>
        <end position="491"/>
    </location>
</feature>
<sequence>MVTKDPAAKEAGRGGRAAGGRGGRGRDGKGRGKAAGENATARRLQELDGHSVEAESNFEILRAQRAQARKGFKQFKDIRENEGVDEDDPLNSIDDGIRLEPFNMRREMREGHFDESGFYVLNKDEEKKVTDAWLDTVDQAERTATFMAAEKQNQASTKAQSTISAMAKNLGPDSEGEDEEDKDDKDEEDEEEKKKAEEAAKAQEEEQEKDKEAEESSIITMLEELVSFLQPLETPAMALSRVRRGTQPKTEPALKTRARLRQNRAEVARVAVTAQETDADRKPKRKKLNEWGVYEEGAEKEAAAPRSILMEEGTSPPATVDTVDTTTAAAPATTTAPSSETVNTAPVVAAGDEVNSAEPELAKAEAARAAAAAAVKAEQLQAAERAKEQAQSSSVTSPQAVAEAAARAAEDERAAAEAAKAFAAEMKMSRNIARALVPEQGPEAAAIVNLNSEETRDVREKAMPKAPEEQPADGPPRPDGKRQKISHTDAELEKREKINRLTDLCDRLLERGVLVYDSARELLAIDVRQRKEQLATESADGSGLSSSPPAAATAATAAAPVATEPVEAKAKAQPAVLYTNKRFKASDGSAAVTEVTGTAASDGANTGTAAASLFWQFRWGHNVSEVNGPFDSVTMQGWVMQGCFSEERPAEVRQCNERNEPQEQCWHPWDRIDFELYI</sequence>
<dbReference type="InterPro" id="IPR035445">
    <property type="entry name" value="GYF-like_dom_sf"/>
</dbReference>
<feature type="region of interest" description="Disordered" evidence="2">
    <location>
        <begin position="239"/>
        <end position="265"/>
    </location>
</feature>
<dbReference type="Proteomes" id="UP001152797">
    <property type="component" value="Unassembled WGS sequence"/>
</dbReference>
<evidence type="ECO:0000256" key="2">
    <source>
        <dbReference type="SAM" id="MobiDB-lite"/>
    </source>
</evidence>
<feature type="region of interest" description="Disordered" evidence="2">
    <location>
        <begin position="145"/>
        <end position="216"/>
    </location>
</feature>
<feature type="compositionally biased region" description="Basic and acidic residues" evidence="2">
    <location>
        <begin position="192"/>
        <end position="214"/>
    </location>
</feature>
<feature type="compositionally biased region" description="Acidic residues" evidence="2">
    <location>
        <begin position="174"/>
        <end position="191"/>
    </location>
</feature>
<dbReference type="EMBL" id="CAMXCT030002280">
    <property type="protein sequence ID" value="CAL4784342.1"/>
    <property type="molecule type" value="Genomic_DNA"/>
</dbReference>
<name>A0A9P1CT75_9DINO</name>
<feature type="compositionally biased region" description="Low complexity" evidence="2">
    <location>
        <begin position="548"/>
        <end position="558"/>
    </location>
</feature>
<accession>A0A9P1CT75</accession>
<dbReference type="SUPFAM" id="SSF55277">
    <property type="entry name" value="GYF domain"/>
    <property type="match status" value="1"/>
</dbReference>
<evidence type="ECO:0000313" key="4">
    <source>
        <dbReference type="EMBL" id="CAI3997030.1"/>
    </source>
</evidence>
<evidence type="ECO:0000313" key="6">
    <source>
        <dbReference type="Proteomes" id="UP001152797"/>
    </source>
</evidence>
<feature type="region of interest" description="Disordered" evidence="2">
    <location>
        <begin position="1"/>
        <end position="50"/>
    </location>
</feature>
<dbReference type="OrthoDB" id="437190at2759"/>
<feature type="coiled-coil region" evidence="1">
    <location>
        <begin position="373"/>
        <end position="419"/>
    </location>
</feature>
<dbReference type="InterPro" id="IPR039905">
    <property type="entry name" value="CD2BP2/Lin1"/>
</dbReference>
<gene>
    <name evidence="4" type="ORF">C1SCF055_LOCUS23456</name>
</gene>
<protein>
    <submittedName>
        <fullName evidence="5">GYF domain-containing protein</fullName>
    </submittedName>
</protein>
<evidence type="ECO:0000259" key="3">
    <source>
        <dbReference type="PROSITE" id="PS50829"/>
    </source>
</evidence>
<reference evidence="5 6" key="2">
    <citation type="submission" date="2024-05" db="EMBL/GenBank/DDBJ databases">
        <authorList>
            <person name="Chen Y."/>
            <person name="Shah S."/>
            <person name="Dougan E. K."/>
            <person name="Thang M."/>
            <person name="Chan C."/>
        </authorList>
    </citation>
    <scope>NUCLEOTIDE SEQUENCE [LARGE SCALE GENOMIC DNA]</scope>
</reference>
<dbReference type="AlphaFoldDB" id="A0A9P1CT75"/>
<dbReference type="PROSITE" id="PS50829">
    <property type="entry name" value="GYF"/>
    <property type="match status" value="1"/>
</dbReference>
<keyword evidence="1" id="KW-0175">Coiled coil</keyword>
<dbReference type="PANTHER" id="PTHR13138:SF3">
    <property type="entry name" value="CD2 ANTIGEN CYTOPLASMIC TAIL-BINDING PROTEIN 2"/>
    <property type="match status" value="1"/>
</dbReference>
<feature type="compositionally biased region" description="Basic and acidic residues" evidence="2">
    <location>
        <begin position="476"/>
        <end position="491"/>
    </location>
</feature>
<dbReference type="EMBL" id="CAMXCT020002280">
    <property type="protein sequence ID" value="CAL1150405.1"/>
    <property type="molecule type" value="Genomic_DNA"/>
</dbReference>
<feature type="compositionally biased region" description="Polar residues" evidence="2">
    <location>
        <begin position="151"/>
        <end position="164"/>
    </location>
</feature>
<dbReference type="PANTHER" id="PTHR13138">
    <property type="entry name" value="PROTEIN LIN1"/>
    <property type="match status" value="1"/>
</dbReference>
<organism evidence="4">
    <name type="scientific">Cladocopium goreaui</name>
    <dbReference type="NCBI Taxonomy" id="2562237"/>
    <lineage>
        <taxon>Eukaryota</taxon>
        <taxon>Sar</taxon>
        <taxon>Alveolata</taxon>
        <taxon>Dinophyceae</taxon>
        <taxon>Suessiales</taxon>
        <taxon>Symbiodiniaceae</taxon>
        <taxon>Cladocopium</taxon>
    </lineage>
</organism>
<feature type="compositionally biased region" description="Basic and acidic residues" evidence="2">
    <location>
        <begin position="453"/>
        <end position="468"/>
    </location>
</feature>
<proteinExistence type="predicted"/>
<reference evidence="4" key="1">
    <citation type="submission" date="2022-10" db="EMBL/GenBank/DDBJ databases">
        <authorList>
            <person name="Chen Y."/>
            <person name="Dougan E. K."/>
            <person name="Chan C."/>
            <person name="Rhodes N."/>
            <person name="Thang M."/>
        </authorList>
    </citation>
    <scope>NUCLEOTIDE SEQUENCE</scope>
</reference>
<keyword evidence="6" id="KW-1185">Reference proteome</keyword>
<dbReference type="EMBL" id="CAMXCT010002280">
    <property type="protein sequence ID" value="CAI3997030.1"/>
    <property type="molecule type" value="Genomic_DNA"/>
</dbReference>
<feature type="region of interest" description="Disordered" evidence="2">
    <location>
        <begin position="298"/>
        <end position="322"/>
    </location>
</feature>
<dbReference type="GO" id="GO:0005682">
    <property type="term" value="C:U5 snRNP"/>
    <property type="evidence" value="ECO:0007669"/>
    <property type="project" value="InterPro"/>
</dbReference>
<evidence type="ECO:0000313" key="5">
    <source>
        <dbReference type="EMBL" id="CAL4784342.1"/>
    </source>
</evidence>